<dbReference type="Proteomes" id="UP000292702">
    <property type="component" value="Unassembled WGS sequence"/>
</dbReference>
<evidence type="ECO:0000313" key="3">
    <source>
        <dbReference type="Proteomes" id="UP000292702"/>
    </source>
</evidence>
<feature type="region of interest" description="Disordered" evidence="1">
    <location>
        <begin position="1"/>
        <end position="126"/>
    </location>
</feature>
<feature type="compositionally biased region" description="Low complexity" evidence="1">
    <location>
        <begin position="18"/>
        <end position="38"/>
    </location>
</feature>
<feature type="compositionally biased region" description="Low complexity" evidence="1">
    <location>
        <begin position="94"/>
        <end position="125"/>
    </location>
</feature>
<sequence length="209" mass="21565">MSVPIVSPVSFDNPVLQLSSSSGSRISSLILSGDASPSSERRFPRSPESSCSTSLVRSPRGGLRVMNPSSSTSSSAPLADFSPIVHSALPDNHSPQPSTSGSSAFSSAPTEHSSQLSSSSSSKGSHPLPNCLLFGATLSSGFPSTSSLTDSSSWLSKGSVELSSESSLHALSTPPAIPRKSSAPMAPLARQLKSLAGRAWNRLLSRLRS</sequence>
<protein>
    <submittedName>
        <fullName evidence="2">Uncharacterized protein</fullName>
    </submittedName>
</protein>
<proteinExistence type="predicted"/>
<dbReference type="AlphaFoldDB" id="A0A4R0R6T3"/>
<dbReference type="EMBL" id="RWJN01000319">
    <property type="protein sequence ID" value="TCD63152.1"/>
    <property type="molecule type" value="Genomic_DNA"/>
</dbReference>
<gene>
    <name evidence="2" type="ORF">EIP91_005911</name>
</gene>
<comment type="caution">
    <text evidence="2">The sequence shown here is derived from an EMBL/GenBank/DDBJ whole genome shotgun (WGS) entry which is preliminary data.</text>
</comment>
<reference evidence="2 3" key="1">
    <citation type="submission" date="2018-11" db="EMBL/GenBank/DDBJ databases">
        <title>Genome assembly of Steccherinum ochraceum LE-BIN_3174, the white-rot fungus of the Steccherinaceae family (The Residual Polyporoid clade, Polyporales, Basidiomycota).</title>
        <authorList>
            <person name="Fedorova T.V."/>
            <person name="Glazunova O.A."/>
            <person name="Landesman E.O."/>
            <person name="Moiseenko K.V."/>
            <person name="Psurtseva N.V."/>
            <person name="Savinova O.S."/>
            <person name="Shakhova N.V."/>
            <person name="Tyazhelova T.V."/>
            <person name="Vasina D.V."/>
        </authorList>
    </citation>
    <scope>NUCLEOTIDE SEQUENCE [LARGE SCALE GENOMIC DNA]</scope>
    <source>
        <strain evidence="2 3">LE-BIN_3174</strain>
    </source>
</reference>
<name>A0A4R0R6T3_9APHY</name>
<evidence type="ECO:0000313" key="2">
    <source>
        <dbReference type="EMBL" id="TCD63152.1"/>
    </source>
</evidence>
<keyword evidence="3" id="KW-1185">Reference proteome</keyword>
<evidence type="ECO:0000256" key="1">
    <source>
        <dbReference type="SAM" id="MobiDB-lite"/>
    </source>
</evidence>
<organism evidence="2 3">
    <name type="scientific">Steccherinum ochraceum</name>
    <dbReference type="NCBI Taxonomy" id="92696"/>
    <lineage>
        <taxon>Eukaryota</taxon>
        <taxon>Fungi</taxon>
        <taxon>Dikarya</taxon>
        <taxon>Basidiomycota</taxon>
        <taxon>Agaricomycotina</taxon>
        <taxon>Agaricomycetes</taxon>
        <taxon>Polyporales</taxon>
        <taxon>Steccherinaceae</taxon>
        <taxon>Steccherinum</taxon>
    </lineage>
</organism>
<accession>A0A4R0R6T3</accession>